<evidence type="ECO:0000313" key="2">
    <source>
        <dbReference type="EMBL" id="OAX57104.1"/>
    </source>
</evidence>
<organism evidence="2 3">
    <name type="scientific">Xanthomonas graminis pv. poae</name>
    <dbReference type="NCBI Taxonomy" id="227946"/>
    <lineage>
        <taxon>Bacteria</taxon>
        <taxon>Pseudomonadati</taxon>
        <taxon>Pseudomonadota</taxon>
        <taxon>Gammaproteobacteria</taxon>
        <taxon>Lysobacterales</taxon>
        <taxon>Lysobacteraceae</taxon>
        <taxon>Xanthomonas</taxon>
        <taxon>Xanthomonas translucens group</taxon>
        <taxon>Xanthomonas graminis</taxon>
    </lineage>
</organism>
<accession>A0A199P738</accession>
<sequence length="124" mass="13233">MPTACLAIALLAAAATAHAQDASRTHYVMLVNRAHDSVTKLSVADPGSGEFRDVVVDPLRGGGDSATVGVHGAGCRYDLRFAFDDGRTLVYQDLDVCHYSLVRIMPLPRKGVEAATQFTVSMAR</sequence>
<keyword evidence="1" id="KW-0732">Signal</keyword>
<protein>
    <recommendedName>
        <fullName evidence="4">Secreted protein</fullName>
    </recommendedName>
</protein>
<feature type="signal peptide" evidence="1">
    <location>
        <begin position="1"/>
        <end position="19"/>
    </location>
</feature>
<evidence type="ECO:0008006" key="4">
    <source>
        <dbReference type="Google" id="ProtNLM"/>
    </source>
</evidence>
<gene>
    <name evidence="2" type="ORF">A6R73_11115</name>
</gene>
<proteinExistence type="predicted"/>
<feature type="chain" id="PRO_5008282506" description="Secreted protein" evidence="1">
    <location>
        <begin position="20"/>
        <end position="124"/>
    </location>
</feature>
<dbReference type="EMBL" id="LWSU01000042">
    <property type="protein sequence ID" value="OAX57104.1"/>
    <property type="molecule type" value="Genomic_DNA"/>
</dbReference>
<comment type="caution">
    <text evidence="2">The sequence shown here is derived from an EMBL/GenBank/DDBJ whole genome shotgun (WGS) entry which is preliminary data.</text>
</comment>
<reference evidence="2 3" key="1">
    <citation type="submission" date="2016-04" db="EMBL/GenBank/DDBJ databases">
        <title>Xanthomonas translucens phylogeny.</title>
        <authorList>
            <person name="Langlois P."/>
        </authorList>
    </citation>
    <scope>NUCLEOTIDE SEQUENCE [LARGE SCALE GENOMIC DNA]</scope>
    <source>
        <strain evidence="2 3">B99</strain>
    </source>
</reference>
<evidence type="ECO:0000256" key="1">
    <source>
        <dbReference type="SAM" id="SignalP"/>
    </source>
</evidence>
<name>A0A199P738_9XANT</name>
<dbReference type="Proteomes" id="UP000093858">
    <property type="component" value="Unassembled WGS sequence"/>
</dbReference>
<evidence type="ECO:0000313" key="3">
    <source>
        <dbReference type="Proteomes" id="UP000093858"/>
    </source>
</evidence>
<dbReference type="AlphaFoldDB" id="A0A199P738"/>